<keyword evidence="2" id="KW-1185">Reference proteome</keyword>
<organism evidence="1 2">
    <name type="scientific">Olpidium bornovanus</name>
    <dbReference type="NCBI Taxonomy" id="278681"/>
    <lineage>
        <taxon>Eukaryota</taxon>
        <taxon>Fungi</taxon>
        <taxon>Fungi incertae sedis</taxon>
        <taxon>Olpidiomycota</taxon>
        <taxon>Olpidiomycotina</taxon>
        <taxon>Olpidiomycetes</taxon>
        <taxon>Olpidiales</taxon>
        <taxon>Olpidiaceae</taxon>
        <taxon>Olpidium</taxon>
    </lineage>
</organism>
<sequence length="216" mass="24928">MRWSLRESQARLAVRSASFPSLNTATVSSKSCCCRLSLLFGTACLVDHIALPAVHSKLRPEYPRYFEDKALAMLEANGYPRYGPIPNNRGPVVIQNFEISPLENGQGHFAAHVPKPQACNAEWLRRSRRVRDLRRFHEGGEKRTAPKRCLEIPHVFRGQCRWQILLRVFQFYTIGADEVFRYLRIPYDHDEVQRLGGFISAKDLSQEVKKRRFAQT</sequence>
<accession>A0A8H8DF86</accession>
<dbReference type="Proteomes" id="UP000673691">
    <property type="component" value="Unassembled WGS sequence"/>
</dbReference>
<evidence type="ECO:0000313" key="1">
    <source>
        <dbReference type="EMBL" id="KAG5456128.1"/>
    </source>
</evidence>
<dbReference type="EMBL" id="JAEFCI010012236">
    <property type="protein sequence ID" value="KAG5456128.1"/>
    <property type="molecule type" value="Genomic_DNA"/>
</dbReference>
<feature type="non-terminal residue" evidence="1">
    <location>
        <position position="216"/>
    </location>
</feature>
<proteinExistence type="predicted"/>
<name>A0A8H8DF86_9FUNG</name>
<dbReference type="AlphaFoldDB" id="A0A8H8DF86"/>
<evidence type="ECO:0000313" key="2">
    <source>
        <dbReference type="Proteomes" id="UP000673691"/>
    </source>
</evidence>
<gene>
    <name evidence="1" type="ORF">BJ554DRAFT_4222</name>
</gene>
<protein>
    <submittedName>
        <fullName evidence="1">Uncharacterized protein</fullName>
    </submittedName>
</protein>
<dbReference type="OrthoDB" id="1058301at2759"/>
<comment type="caution">
    <text evidence="1">The sequence shown here is derived from an EMBL/GenBank/DDBJ whole genome shotgun (WGS) entry which is preliminary data.</text>
</comment>
<reference evidence="1 2" key="1">
    <citation type="journal article" name="Sci. Rep.">
        <title>Genome-scale phylogenetic analyses confirm Olpidium as the closest living zoosporic fungus to the non-flagellated, terrestrial fungi.</title>
        <authorList>
            <person name="Chang Y."/>
            <person name="Rochon D."/>
            <person name="Sekimoto S."/>
            <person name="Wang Y."/>
            <person name="Chovatia M."/>
            <person name="Sandor L."/>
            <person name="Salamov A."/>
            <person name="Grigoriev I.V."/>
            <person name="Stajich J.E."/>
            <person name="Spatafora J.W."/>
        </authorList>
    </citation>
    <scope>NUCLEOTIDE SEQUENCE [LARGE SCALE GENOMIC DNA]</scope>
    <source>
        <strain evidence="1">S191</strain>
    </source>
</reference>